<protein>
    <submittedName>
        <fullName evidence="2">Uncharacterized protein</fullName>
    </submittedName>
</protein>
<dbReference type="AlphaFoldDB" id="A0A8J2S706"/>
<gene>
    <name evidence="2" type="ORF">DGAL_LOCUS15512</name>
</gene>
<comment type="caution">
    <text evidence="2">The sequence shown here is derived from an EMBL/GenBank/DDBJ whole genome shotgun (WGS) entry which is preliminary data.</text>
</comment>
<accession>A0A8J2S706</accession>
<proteinExistence type="predicted"/>
<feature type="signal peptide" evidence="1">
    <location>
        <begin position="1"/>
        <end position="19"/>
    </location>
</feature>
<organism evidence="2 3">
    <name type="scientific">Daphnia galeata</name>
    <dbReference type="NCBI Taxonomy" id="27404"/>
    <lineage>
        <taxon>Eukaryota</taxon>
        <taxon>Metazoa</taxon>
        <taxon>Ecdysozoa</taxon>
        <taxon>Arthropoda</taxon>
        <taxon>Crustacea</taxon>
        <taxon>Branchiopoda</taxon>
        <taxon>Diplostraca</taxon>
        <taxon>Cladocera</taxon>
        <taxon>Anomopoda</taxon>
        <taxon>Daphniidae</taxon>
        <taxon>Daphnia</taxon>
    </lineage>
</organism>
<name>A0A8J2S706_9CRUS</name>
<evidence type="ECO:0000256" key="1">
    <source>
        <dbReference type="SAM" id="SignalP"/>
    </source>
</evidence>
<dbReference type="EMBL" id="CAKKLH010000318">
    <property type="protein sequence ID" value="CAH0111855.1"/>
    <property type="molecule type" value="Genomic_DNA"/>
</dbReference>
<keyword evidence="3" id="KW-1185">Reference proteome</keyword>
<reference evidence="2" key="1">
    <citation type="submission" date="2021-11" db="EMBL/GenBank/DDBJ databases">
        <authorList>
            <person name="Schell T."/>
        </authorList>
    </citation>
    <scope>NUCLEOTIDE SEQUENCE</scope>
    <source>
        <strain evidence="2">M5</strain>
    </source>
</reference>
<feature type="chain" id="PRO_5035286880" evidence="1">
    <location>
        <begin position="20"/>
        <end position="83"/>
    </location>
</feature>
<evidence type="ECO:0000313" key="2">
    <source>
        <dbReference type="EMBL" id="CAH0111855.1"/>
    </source>
</evidence>
<keyword evidence="1" id="KW-0732">Signal</keyword>
<evidence type="ECO:0000313" key="3">
    <source>
        <dbReference type="Proteomes" id="UP000789390"/>
    </source>
</evidence>
<sequence>MKLVILVALLMVLVTISLANPLEAEGSEAAVGEVHDLVGDEHKLKKYYKHRAYYHPVPVYRPVYHPPPVYYPVPVYHKKYHKG</sequence>
<dbReference type="Proteomes" id="UP000789390">
    <property type="component" value="Unassembled WGS sequence"/>
</dbReference>